<name>A0ABW5RCF7_9BACL</name>
<feature type="compositionally biased region" description="Polar residues" evidence="1">
    <location>
        <begin position="178"/>
        <end position="189"/>
    </location>
</feature>
<feature type="compositionally biased region" description="Polar residues" evidence="1">
    <location>
        <begin position="143"/>
        <end position="152"/>
    </location>
</feature>
<dbReference type="EMBL" id="JBHUMM010000037">
    <property type="protein sequence ID" value="MFD2672386.1"/>
    <property type="molecule type" value="Genomic_DNA"/>
</dbReference>
<feature type="chain" id="PRO_5045851827" description="Lipoprotein" evidence="2">
    <location>
        <begin position="24"/>
        <end position="314"/>
    </location>
</feature>
<evidence type="ECO:0000256" key="2">
    <source>
        <dbReference type="SAM" id="SignalP"/>
    </source>
</evidence>
<gene>
    <name evidence="3" type="ORF">ACFSUC_12500</name>
</gene>
<feature type="region of interest" description="Disordered" evidence="1">
    <location>
        <begin position="27"/>
        <end position="197"/>
    </location>
</feature>
<dbReference type="Proteomes" id="UP001597497">
    <property type="component" value="Unassembled WGS sequence"/>
</dbReference>
<feature type="compositionally biased region" description="Low complexity" evidence="1">
    <location>
        <begin position="31"/>
        <end position="47"/>
    </location>
</feature>
<evidence type="ECO:0008006" key="5">
    <source>
        <dbReference type="Google" id="ProtNLM"/>
    </source>
</evidence>
<evidence type="ECO:0000313" key="4">
    <source>
        <dbReference type="Proteomes" id="UP001597497"/>
    </source>
</evidence>
<feature type="compositionally biased region" description="Polar residues" evidence="1">
    <location>
        <begin position="55"/>
        <end position="72"/>
    </location>
</feature>
<evidence type="ECO:0000256" key="1">
    <source>
        <dbReference type="SAM" id="MobiDB-lite"/>
    </source>
</evidence>
<reference evidence="4" key="1">
    <citation type="journal article" date="2019" name="Int. J. Syst. Evol. Microbiol.">
        <title>The Global Catalogue of Microorganisms (GCM) 10K type strain sequencing project: providing services to taxonomists for standard genome sequencing and annotation.</title>
        <authorList>
            <consortium name="The Broad Institute Genomics Platform"/>
            <consortium name="The Broad Institute Genome Sequencing Center for Infectious Disease"/>
            <person name="Wu L."/>
            <person name="Ma J."/>
        </authorList>
    </citation>
    <scope>NUCLEOTIDE SEQUENCE [LARGE SCALE GENOMIC DNA]</scope>
    <source>
        <strain evidence="4">KCTC 33676</strain>
    </source>
</reference>
<keyword evidence="4" id="KW-1185">Reference proteome</keyword>
<protein>
    <recommendedName>
        <fullName evidence="5">Lipoprotein</fullName>
    </recommendedName>
</protein>
<dbReference type="RefSeq" id="WP_379929952.1">
    <property type="nucleotide sequence ID" value="NZ_JBHUMM010000037.1"/>
</dbReference>
<feature type="compositionally biased region" description="Basic and acidic residues" evidence="1">
    <location>
        <begin position="153"/>
        <end position="170"/>
    </location>
</feature>
<evidence type="ECO:0000313" key="3">
    <source>
        <dbReference type="EMBL" id="MFD2672386.1"/>
    </source>
</evidence>
<keyword evidence="2" id="KW-0732">Signal</keyword>
<accession>A0ABW5RCF7</accession>
<feature type="compositionally biased region" description="Basic and acidic residues" evidence="1">
    <location>
        <begin position="132"/>
        <end position="142"/>
    </location>
</feature>
<feature type="compositionally biased region" description="Basic and acidic residues" evidence="1">
    <location>
        <begin position="78"/>
        <end position="125"/>
    </location>
</feature>
<proteinExistence type="predicted"/>
<sequence length="314" mass="34332">MKRWHETGGVTLCIILLAGMLSACGNGNEQASGESFSAAAPSSSVAETSERSEGQAEQAQANQTGSSSSTETRALHSPYDEAKSIEVADKQTDKEIAAETDKQTNKEMDQERYKSTDEETDKSTDENPSGEMKTRGSPHDTLEPSQNSATKQARNEATEQPKEEVSKTSEKPAIAGKSHQTSAPSSSKPARQDGNRLLWDGFFDHGDQTTPSERFWNLSGKQVEIRGYMGEVLSLADNWFLLIPEPGAECPFDNGDETYWNKIMIVFVPADESLRFTSGALSVKGTLDVGIKVDESGYKTMFRLYDASFTSIKE</sequence>
<feature type="signal peptide" evidence="2">
    <location>
        <begin position="1"/>
        <end position="23"/>
    </location>
</feature>
<comment type="caution">
    <text evidence="3">The sequence shown here is derived from an EMBL/GenBank/DDBJ whole genome shotgun (WGS) entry which is preliminary data.</text>
</comment>
<organism evidence="3 4">
    <name type="scientific">Marinicrinis sediminis</name>
    <dbReference type="NCBI Taxonomy" id="1652465"/>
    <lineage>
        <taxon>Bacteria</taxon>
        <taxon>Bacillati</taxon>
        <taxon>Bacillota</taxon>
        <taxon>Bacilli</taxon>
        <taxon>Bacillales</taxon>
        <taxon>Paenibacillaceae</taxon>
    </lineage>
</organism>